<dbReference type="STRING" id="1805282.AUJ44_02275"/>
<accession>A0A1J4VB57</accession>
<name>A0A1J4VB57_9BACT</name>
<proteinExistence type="predicted"/>
<comment type="caution">
    <text evidence="1">The sequence shown here is derived from an EMBL/GenBank/DDBJ whole genome shotgun (WGS) entry which is preliminary data.</text>
</comment>
<protein>
    <submittedName>
        <fullName evidence="1">Uncharacterized protein</fullName>
    </submittedName>
</protein>
<evidence type="ECO:0000313" key="1">
    <source>
        <dbReference type="EMBL" id="OIO32497.1"/>
    </source>
</evidence>
<dbReference type="AlphaFoldDB" id="A0A1J4VB57"/>
<dbReference type="Proteomes" id="UP000183206">
    <property type="component" value="Unassembled WGS sequence"/>
</dbReference>
<gene>
    <name evidence="1" type="ORF">AUJ44_02275</name>
</gene>
<reference evidence="1 2" key="1">
    <citation type="journal article" date="2016" name="Environ. Microbiol.">
        <title>Genomic resolution of a cold subsurface aquifer community provides metabolic insights for novel microbes adapted to high CO concentrations.</title>
        <authorList>
            <person name="Probst A.J."/>
            <person name="Castelle C.J."/>
            <person name="Singh A."/>
            <person name="Brown C.T."/>
            <person name="Anantharaman K."/>
            <person name="Sharon I."/>
            <person name="Hug L.A."/>
            <person name="Burstein D."/>
            <person name="Emerson J.B."/>
            <person name="Thomas B.C."/>
            <person name="Banfield J.F."/>
        </authorList>
    </citation>
    <scope>NUCLEOTIDE SEQUENCE [LARGE SCALE GENOMIC DNA]</scope>
    <source>
        <strain evidence="1">CG1_02_47_685</strain>
    </source>
</reference>
<sequence>MGRIEIVDKLNIFLDKHSPFTEECHVLYTLVEIRKVLDRENNRKYPILRFYCNWSVHTDKDSTKEMEAVMKDIYEDIEKQIANPALVGMGGKTKVIGFMYMEDLQAEILKFLQEYELPISLTEKSNWLEFVKLLVKILADQPINTPSADIKQFAFLPAADGCVRGRIDFVKNIGQYSYYQFGNAY</sequence>
<evidence type="ECO:0000313" key="2">
    <source>
        <dbReference type="Proteomes" id="UP000183206"/>
    </source>
</evidence>
<organism evidence="1 2">
    <name type="scientific">Candidatus Nomurabacteria bacterium CG1_02_47_685</name>
    <dbReference type="NCBI Taxonomy" id="1805282"/>
    <lineage>
        <taxon>Bacteria</taxon>
        <taxon>Candidatus Nomuraibacteriota</taxon>
    </lineage>
</organism>
<dbReference type="EMBL" id="MNVO01000035">
    <property type="protein sequence ID" value="OIO32497.1"/>
    <property type="molecule type" value="Genomic_DNA"/>
</dbReference>